<dbReference type="InterPro" id="IPR026299">
    <property type="entry name" value="MRP-S31"/>
</dbReference>
<dbReference type="GO" id="GO:0005763">
    <property type="term" value="C:mitochondrial small ribosomal subunit"/>
    <property type="evidence" value="ECO:0007669"/>
    <property type="project" value="InterPro"/>
</dbReference>
<keyword evidence="3" id="KW-0809">Transit peptide</keyword>
<evidence type="ECO:0000256" key="5">
    <source>
        <dbReference type="ARBA" id="ARBA00023128"/>
    </source>
</evidence>
<dbReference type="PANTHER" id="PTHR13231">
    <property type="entry name" value="MITOCHONDRIAL RIBOSOMAL PROTEIN S31"/>
    <property type="match status" value="1"/>
</dbReference>
<evidence type="ECO:0000313" key="10">
    <source>
        <dbReference type="Proteomes" id="UP000829291"/>
    </source>
</evidence>
<comment type="similarity">
    <text evidence="2">Belongs to the mitochondrion-specific ribosomal protein mS31 family.</text>
</comment>
<dbReference type="AlphaFoldDB" id="A0A6J0C376"/>
<evidence type="ECO:0000256" key="2">
    <source>
        <dbReference type="ARBA" id="ARBA00011057"/>
    </source>
</evidence>
<reference evidence="11" key="1">
    <citation type="submission" date="2025-08" db="UniProtKB">
        <authorList>
            <consortium name="RefSeq"/>
        </authorList>
    </citation>
    <scope>IDENTIFICATION</scope>
    <source>
        <tissue evidence="11">Thorax and Abdomen</tissue>
    </source>
</reference>
<dbReference type="Proteomes" id="UP000829291">
    <property type="component" value="Chromosome 1"/>
</dbReference>
<keyword evidence="5" id="KW-0496">Mitochondrion</keyword>
<organism evidence="11">
    <name type="scientific">Neodiprion lecontei</name>
    <name type="common">Redheaded pine sawfly</name>
    <dbReference type="NCBI Taxonomy" id="441921"/>
    <lineage>
        <taxon>Eukaryota</taxon>
        <taxon>Metazoa</taxon>
        <taxon>Ecdysozoa</taxon>
        <taxon>Arthropoda</taxon>
        <taxon>Hexapoda</taxon>
        <taxon>Insecta</taxon>
        <taxon>Pterygota</taxon>
        <taxon>Neoptera</taxon>
        <taxon>Endopterygota</taxon>
        <taxon>Hymenoptera</taxon>
        <taxon>Tenthredinoidea</taxon>
        <taxon>Diprionidae</taxon>
        <taxon>Diprioninae</taxon>
        <taxon>Neodiprion</taxon>
    </lineage>
</organism>
<dbReference type="Pfam" id="PF15433">
    <property type="entry name" value="MRP-S31"/>
    <property type="match status" value="1"/>
</dbReference>
<evidence type="ECO:0000256" key="7">
    <source>
        <dbReference type="ARBA" id="ARBA00035133"/>
    </source>
</evidence>
<keyword evidence="4 11" id="KW-0689">Ribosomal protein</keyword>
<dbReference type="OrthoDB" id="5989925at2759"/>
<evidence type="ECO:0000256" key="3">
    <source>
        <dbReference type="ARBA" id="ARBA00022946"/>
    </source>
</evidence>
<evidence type="ECO:0000256" key="4">
    <source>
        <dbReference type="ARBA" id="ARBA00022980"/>
    </source>
</evidence>
<dbReference type="CTD" id="10240"/>
<dbReference type="RefSeq" id="XP_015520859.1">
    <property type="nucleotide sequence ID" value="XM_015665373.2"/>
</dbReference>
<evidence type="ECO:0000256" key="6">
    <source>
        <dbReference type="ARBA" id="ARBA00023274"/>
    </source>
</evidence>
<keyword evidence="10" id="KW-1185">Reference proteome</keyword>
<proteinExistence type="inferred from homology"/>
<dbReference type="GeneID" id="107225062"/>
<dbReference type="FunCoup" id="A0A6J0C376">
    <property type="interactions" value="572"/>
</dbReference>
<protein>
    <recommendedName>
        <fullName evidence="7">Small ribosomal subunit protein mS31</fullName>
    </recommendedName>
    <alternativeName>
        <fullName evidence="8">28S ribosomal protein S31, mitochondrial</fullName>
    </alternativeName>
</protein>
<evidence type="ECO:0000313" key="11">
    <source>
        <dbReference type="RefSeq" id="XP_015520859.1"/>
    </source>
</evidence>
<sequence>MITLRILTRNITPQIATSTQHLHSSKVLFSADSSDSDSSDDEKNKRKIVASNSVAKKEPRVDRLNALLQTMTMNAKTPSKVDIAVKPKKISNARSQLSKKNEKTIVNLFEKKLTGAAKDVAATFGGDTSKTESELLKKILTPSKSSEEPMDLSKLVKGMNIDRRKPQEYQSNSRADQVHDIIQKTKQNAPIQQQMSRPKFSGKSRKKIHINARVTVDSGNPLGIFEMDPEAVVDPNIPTLQTWDHLEKRDLKLLVTHPPIHFIDQMIQWTEQGKLWRFPIDNEQDLTIDQEEHFSDHVFLEPYLEGWCPRKGPIRHFMELVCVGLSKNAFMTAQEKKDHIMWFKEYFDKKRDLLTELGAYGTEKSSEELKQVEA</sequence>
<evidence type="ECO:0000256" key="9">
    <source>
        <dbReference type="SAM" id="MobiDB-lite"/>
    </source>
</evidence>
<comment type="subcellular location">
    <subcellularLocation>
        <location evidence="1">Mitochondrion</location>
    </subcellularLocation>
</comment>
<dbReference type="GO" id="GO:0003735">
    <property type="term" value="F:structural constituent of ribosome"/>
    <property type="evidence" value="ECO:0007669"/>
    <property type="project" value="InterPro"/>
</dbReference>
<gene>
    <name evidence="11" type="primary">LOC107225062</name>
</gene>
<evidence type="ECO:0000256" key="8">
    <source>
        <dbReference type="ARBA" id="ARBA00035363"/>
    </source>
</evidence>
<name>A0A6J0C376_NEOLC</name>
<dbReference type="InParanoid" id="A0A6J0C376"/>
<dbReference type="KEGG" id="nlo:107225062"/>
<dbReference type="PANTHER" id="PTHR13231:SF3">
    <property type="entry name" value="SMALL RIBOSOMAL SUBUNIT PROTEIN MS31"/>
    <property type="match status" value="1"/>
</dbReference>
<accession>A0A6J0C376</accession>
<feature type="region of interest" description="Disordered" evidence="9">
    <location>
        <begin position="30"/>
        <end position="56"/>
    </location>
</feature>
<evidence type="ECO:0000256" key="1">
    <source>
        <dbReference type="ARBA" id="ARBA00004173"/>
    </source>
</evidence>
<keyword evidence="6" id="KW-0687">Ribonucleoprotein</keyword>